<feature type="domain" description="SHSP" evidence="3">
    <location>
        <begin position="19"/>
        <end position="133"/>
    </location>
</feature>
<reference evidence="4" key="1">
    <citation type="submission" date="2022-08" db="EMBL/GenBank/DDBJ databases">
        <authorList>
            <person name="Kallberg Y."/>
            <person name="Tangrot J."/>
            <person name="Rosling A."/>
        </authorList>
    </citation>
    <scope>NUCLEOTIDE SEQUENCE</scope>
    <source>
        <strain evidence="4">Wild A</strain>
    </source>
</reference>
<dbReference type="InterPro" id="IPR002068">
    <property type="entry name" value="A-crystallin/Hsp20_dom"/>
</dbReference>
<dbReference type="Gene3D" id="2.60.40.790">
    <property type="match status" value="1"/>
</dbReference>
<dbReference type="OrthoDB" id="1431247at2759"/>
<comment type="caution">
    <text evidence="4">The sequence shown here is derived from an EMBL/GenBank/DDBJ whole genome shotgun (WGS) entry which is preliminary data.</text>
</comment>
<dbReference type="AlphaFoldDB" id="A0A9W4SDG6"/>
<dbReference type="Pfam" id="PF00011">
    <property type="entry name" value="HSP20"/>
    <property type="match status" value="1"/>
</dbReference>
<sequence>MEEQHEKPLLNENDFQEDNFEIDEDASRCSNGIIKSENEKEIDIKMCLHDFDIEFQVFDNILVIFGKWKPIDGEIVPPVPQQKGRRYQSFVRPISLPANVNTEKIHKLVEDGVIHVKVPKNGNPDRNLEAGYCALCKFRESLNKHFPGLSELFPKK</sequence>
<evidence type="ECO:0000256" key="2">
    <source>
        <dbReference type="RuleBase" id="RU003616"/>
    </source>
</evidence>
<protein>
    <submittedName>
        <fullName evidence="4">9606_t:CDS:1</fullName>
    </submittedName>
</protein>
<dbReference type="InterPro" id="IPR008978">
    <property type="entry name" value="HSP20-like_chaperone"/>
</dbReference>
<dbReference type="CDD" id="cd06464">
    <property type="entry name" value="ACD_sHsps-like"/>
    <property type="match status" value="1"/>
</dbReference>
<evidence type="ECO:0000259" key="3">
    <source>
        <dbReference type="PROSITE" id="PS01031"/>
    </source>
</evidence>
<accession>A0A9W4SDG6</accession>
<evidence type="ECO:0000313" key="5">
    <source>
        <dbReference type="Proteomes" id="UP001153678"/>
    </source>
</evidence>
<dbReference type="PROSITE" id="PS01031">
    <property type="entry name" value="SHSP"/>
    <property type="match status" value="1"/>
</dbReference>
<dbReference type="EMBL" id="CAMKVN010000149">
    <property type="protein sequence ID" value="CAI2164336.1"/>
    <property type="molecule type" value="Genomic_DNA"/>
</dbReference>
<name>A0A9W4SDG6_9GLOM</name>
<comment type="similarity">
    <text evidence="1 2">Belongs to the small heat shock protein (HSP20) family.</text>
</comment>
<organism evidence="4 5">
    <name type="scientific">Funneliformis geosporum</name>
    <dbReference type="NCBI Taxonomy" id="1117311"/>
    <lineage>
        <taxon>Eukaryota</taxon>
        <taxon>Fungi</taxon>
        <taxon>Fungi incertae sedis</taxon>
        <taxon>Mucoromycota</taxon>
        <taxon>Glomeromycotina</taxon>
        <taxon>Glomeromycetes</taxon>
        <taxon>Glomerales</taxon>
        <taxon>Glomeraceae</taxon>
        <taxon>Funneliformis</taxon>
    </lineage>
</organism>
<evidence type="ECO:0000256" key="1">
    <source>
        <dbReference type="PROSITE-ProRule" id="PRU00285"/>
    </source>
</evidence>
<dbReference type="SUPFAM" id="SSF49764">
    <property type="entry name" value="HSP20-like chaperones"/>
    <property type="match status" value="1"/>
</dbReference>
<keyword evidence="5" id="KW-1185">Reference proteome</keyword>
<evidence type="ECO:0000313" key="4">
    <source>
        <dbReference type="EMBL" id="CAI2164336.1"/>
    </source>
</evidence>
<gene>
    <name evidence="4" type="ORF">FWILDA_LOCUS1517</name>
</gene>
<dbReference type="Proteomes" id="UP001153678">
    <property type="component" value="Unassembled WGS sequence"/>
</dbReference>
<proteinExistence type="inferred from homology"/>